<evidence type="ECO:0000259" key="6">
    <source>
        <dbReference type="Pfam" id="PF01628"/>
    </source>
</evidence>
<dbReference type="InterPro" id="IPR002571">
    <property type="entry name" value="HrcA"/>
</dbReference>
<reference evidence="8" key="1">
    <citation type="journal article" date="2019" name="Microbiol. Resour. Announc.">
        <title>Complete Genome Sequence of Rubrobacter xylanophilus Strain AA3-22, Isolated from Arima Onsen in Japan.</title>
        <authorList>
            <person name="Tomariguchi N."/>
            <person name="Miyazaki K."/>
        </authorList>
    </citation>
    <scope>NUCLEOTIDE SEQUENCE [LARGE SCALE GENOMIC DNA]</scope>
    <source>
        <strain evidence="8">AA3-22</strain>
    </source>
</reference>
<dbReference type="InterPro" id="IPR036388">
    <property type="entry name" value="WH-like_DNA-bd_sf"/>
</dbReference>
<dbReference type="Pfam" id="PF03444">
    <property type="entry name" value="WHD_HrcA"/>
    <property type="match status" value="1"/>
</dbReference>
<dbReference type="PANTHER" id="PTHR34824:SF1">
    <property type="entry name" value="HEAT-INDUCIBLE TRANSCRIPTION REPRESSOR HRCA"/>
    <property type="match status" value="1"/>
</dbReference>
<evidence type="ECO:0000256" key="5">
    <source>
        <dbReference type="HAMAP-Rule" id="MF_00081"/>
    </source>
</evidence>
<name>A0A510HK45_9ACTN</name>
<dbReference type="Gene3D" id="1.10.10.10">
    <property type="entry name" value="Winged helix-like DNA-binding domain superfamily/Winged helix DNA-binding domain"/>
    <property type="match status" value="1"/>
</dbReference>
<dbReference type="Gene3D" id="3.30.390.60">
    <property type="entry name" value="Heat-inducible transcription repressor hrca homolog, domain 3"/>
    <property type="match status" value="1"/>
</dbReference>
<evidence type="ECO:0000256" key="3">
    <source>
        <dbReference type="ARBA" id="ARBA00023016"/>
    </source>
</evidence>
<evidence type="ECO:0000259" key="7">
    <source>
        <dbReference type="Pfam" id="PF03444"/>
    </source>
</evidence>
<sequence length="346" mass="37700">MDDMRHPQITERQREILLKTLELYISTGSPVGSHALAERVDASSSTIRAELATLESLGLLTHPHTSAGRVPTDAGYRYYVDALLAEGVGEHCPLETTEDHRNLDELLRDVSESMSEVTRLLAVVAGPGALGDPVVRIDYLPLPERSLLLIVSTESGASSSTTVTLPRQVDEEELQEMFAALNAWLQGRPVDGDLELSAVARRLQTGHDPRLVDAVLEAIEALGRASERGVFVRGASALLARLDELEPSTLAAVVEIFERRRWLLRLMSEALHRSLAAKTGIFVSIGAENVFRSLGGTSLVAAAYSYHERPYGVVSLIGPKRMNYDAAISTVRSAADTLTHYLNARL</sequence>
<organism evidence="8 9">
    <name type="scientific">Rubrobacter xylanophilus</name>
    <dbReference type="NCBI Taxonomy" id="49319"/>
    <lineage>
        <taxon>Bacteria</taxon>
        <taxon>Bacillati</taxon>
        <taxon>Actinomycetota</taxon>
        <taxon>Rubrobacteria</taxon>
        <taxon>Rubrobacterales</taxon>
        <taxon>Rubrobacteraceae</taxon>
        <taxon>Rubrobacter</taxon>
    </lineage>
</organism>
<keyword evidence="2 5" id="KW-0805">Transcription regulation</keyword>
<evidence type="ECO:0000256" key="1">
    <source>
        <dbReference type="ARBA" id="ARBA00022491"/>
    </source>
</evidence>
<dbReference type="SUPFAM" id="SSF55781">
    <property type="entry name" value="GAF domain-like"/>
    <property type="match status" value="1"/>
</dbReference>
<gene>
    <name evidence="5 8" type="primary">hrcA</name>
    <name evidence="8" type="ORF">RxyAA322_08270</name>
</gene>
<dbReference type="InterPro" id="IPR021153">
    <property type="entry name" value="HrcA_C"/>
</dbReference>
<feature type="domain" description="Heat-inducible transcription repressor HrcA C-terminal" evidence="6">
    <location>
        <begin position="104"/>
        <end position="328"/>
    </location>
</feature>
<proteinExistence type="inferred from homology"/>
<dbReference type="EMBL" id="AP019791">
    <property type="protein sequence ID" value="BBL78973.1"/>
    <property type="molecule type" value="Genomic_DNA"/>
</dbReference>
<dbReference type="Proteomes" id="UP000318065">
    <property type="component" value="Chromosome"/>
</dbReference>
<dbReference type="Gene3D" id="3.30.450.40">
    <property type="match status" value="1"/>
</dbReference>
<dbReference type="SUPFAM" id="SSF46785">
    <property type="entry name" value="Winged helix' DNA-binding domain"/>
    <property type="match status" value="1"/>
</dbReference>
<keyword evidence="1 5" id="KW-0678">Repressor</keyword>
<dbReference type="GO" id="GO:0003677">
    <property type="term" value="F:DNA binding"/>
    <property type="evidence" value="ECO:0007669"/>
    <property type="project" value="InterPro"/>
</dbReference>
<accession>A0A510HK45</accession>
<protein>
    <recommendedName>
        <fullName evidence="5">Heat-inducible transcription repressor HrcA</fullName>
    </recommendedName>
</protein>
<dbReference type="PANTHER" id="PTHR34824">
    <property type="entry name" value="HEAT-INDUCIBLE TRANSCRIPTION REPRESSOR HRCA"/>
    <property type="match status" value="1"/>
</dbReference>
<dbReference type="HAMAP" id="MF_00081">
    <property type="entry name" value="HrcA"/>
    <property type="match status" value="1"/>
</dbReference>
<dbReference type="Pfam" id="PF01628">
    <property type="entry name" value="HrcA"/>
    <property type="match status" value="1"/>
</dbReference>
<dbReference type="InterPro" id="IPR005104">
    <property type="entry name" value="WHTH_HrcA_DNA-bd"/>
</dbReference>
<comment type="similarity">
    <text evidence="5">Belongs to the HrcA family.</text>
</comment>
<dbReference type="InterPro" id="IPR029016">
    <property type="entry name" value="GAF-like_dom_sf"/>
</dbReference>
<dbReference type="AlphaFoldDB" id="A0A510HK45"/>
<dbReference type="InterPro" id="IPR036390">
    <property type="entry name" value="WH_DNA-bd_sf"/>
</dbReference>
<dbReference type="NCBIfam" id="TIGR00331">
    <property type="entry name" value="hrcA"/>
    <property type="match status" value="1"/>
</dbReference>
<comment type="function">
    <text evidence="5">Negative regulator of class I heat shock genes (grpE-dnaK-dnaJ and groELS operons). Prevents heat-shock induction of these operons.</text>
</comment>
<keyword evidence="4 5" id="KW-0804">Transcription</keyword>
<keyword evidence="9" id="KW-1185">Reference proteome</keyword>
<feature type="domain" description="Winged helix-turn-helix transcription repressor HrcA DNA-binding" evidence="7">
    <location>
        <begin position="9"/>
        <end position="77"/>
    </location>
</feature>
<dbReference type="InterPro" id="IPR023120">
    <property type="entry name" value="WHTH_transcript_rep_HrcA_IDD"/>
</dbReference>
<evidence type="ECO:0000256" key="4">
    <source>
        <dbReference type="ARBA" id="ARBA00023163"/>
    </source>
</evidence>
<keyword evidence="3 5" id="KW-0346">Stress response</keyword>
<dbReference type="GO" id="GO:0045892">
    <property type="term" value="P:negative regulation of DNA-templated transcription"/>
    <property type="evidence" value="ECO:0007669"/>
    <property type="project" value="UniProtKB-UniRule"/>
</dbReference>
<evidence type="ECO:0000256" key="2">
    <source>
        <dbReference type="ARBA" id="ARBA00023015"/>
    </source>
</evidence>
<dbReference type="PIRSF" id="PIRSF005485">
    <property type="entry name" value="HrcA"/>
    <property type="match status" value="1"/>
</dbReference>
<evidence type="ECO:0000313" key="9">
    <source>
        <dbReference type="Proteomes" id="UP000318065"/>
    </source>
</evidence>
<evidence type="ECO:0000313" key="8">
    <source>
        <dbReference type="EMBL" id="BBL78973.1"/>
    </source>
</evidence>